<dbReference type="HOGENOM" id="CLU_082028_2_0_1"/>
<dbReference type="Gramene" id="EFJ09126">
    <property type="protein sequence ID" value="EFJ09126"/>
    <property type="gene ID" value="SELMODRAFT_130536"/>
</dbReference>
<dbReference type="FunCoup" id="D8T2M0">
    <property type="interactions" value="203"/>
</dbReference>
<reference evidence="3 4" key="1">
    <citation type="journal article" date="2011" name="Science">
        <title>The Selaginella genome identifies genetic changes associated with the evolution of vascular plants.</title>
        <authorList>
            <person name="Banks J.A."/>
            <person name="Nishiyama T."/>
            <person name="Hasebe M."/>
            <person name="Bowman J.L."/>
            <person name="Gribskov M."/>
            <person name="dePamphilis C."/>
            <person name="Albert V.A."/>
            <person name="Aono N."/>
            <person name="Aoyama T."/>
            <person name="Ambrose B.A."/>
            <person name="Ashton N.W."/>
            <person name="Axtell M.J."/>
            <person name="Barker E."/>
            <person name="Barker M.S."/>
            <person name="Bennetzen J.L."/>
            <person name="Bonawitz N.D."/>
            <person name="Chapple C."/>
            <person name="Cheng C."/>
            <person name="Correa L.G."/>
            <person name="Dacre M."/>
            <person name="DeBarry J."/>
            <person name="Dreyer I."/>
            <person name="Elias M."/>
            <person name="Engstrom E.M."/>
            <person name="Estelle M."/>
            <person name="Feng L."/>
            <person name="Finet C."/>
            <person name="Floyd S.K."/>
            <person name="Frommer W.B."/>
            <person name="Fujita T."/>
            <person name="Gramzow L."/>
            <person name="Gutensohn M."/>
            <person name="Harholt J."/>
            <person name="Hattori M."/>
            <person name="Heyl A."/>
            <person name="Hirai T."/>
            <person name="Hiwatashi Y."/>
            <person name="Ishikawa M."/>
            <person name="Iwata M."/>
            <person name="Karol K.G."/>
            <person name="Koehler B."/>
            <person name="Kolukisaoglu U."/>
            <person name="Kubo M."/>
            <person name="Kurata T."/>
            <person name="Lalonde S."/>
            <person name="Li K."/>
            <person name="Li Y."/>
            <person name="Litt A."/>
            <person name="Lyons E."/>
            <person name="Manning G."/>
            <person name="Maruyama T."/>
            <person name="Michael T.P."/>
            <person name="Mikami K."/>
            <person name="Miyazaki S."/>
            <person name="Morinaga S."/>
            <person name="Murata T."/>
            <person name="Mueller-Roeber B."/>
            <person name="Nelson D.R."/>
            <person name="Obara M."/>
            <person name="Oguri Y."/>
            <person name="Olmstead R.G."/>
            <person name="Onodera N."/>
            <person name="Petersen B.L."/>
            <person name="Pils B."/>
            <person name="Prigge M."/>
            <person name="Rensing S.A."/>
            <person name="Riano-Pachon D.M."/>
            <person name="Roberts A.W."/>
            <person name="Sato Y."/>
            <person name="Scheller H.V."/>
            <person name="Schulz B."/>
            <person name="Schulz C."/>
            <person name="Shakirov E.V."/>
            <person name="Shibagaki N."/>
            <person name="Shinohara N."/>
            <person name="Shippen D.E."/>
            <person name="Soerensen I."/>
            <person name="Sotooka R."/>
            <person name="Sugimoto N."/>
            <person name="Sugita M."/>
            <person name="Sumikawa N."/>
            <person name="Tanurdzic M."/>
            <person name="Theissen G."/>
            <person name="Ulvskov P."/>
            <person name="Wakazuki S."/>
            <person name="Weng J.K."/>
            <person name="Willats W.W."/>
            <person name="Wipf D."/>
            <person name="Wolf P.G."/>
            <person name="Yang L."/>
            <person name="Zimmer A.D."/>
            <person name="Zhu Q."/>
            <person name="Mitros T."/>
            <person name="Hellsten U."/>
            <person name="Loque D."/>
            <person name="Otillar R."/>
            <person name="Salamov A."/>
            <person name="Schmutz J."/>
            <person name="Shapiro H."/>
            <person name="Lindquist E."/>
            <person name="Lucas S."/>
            <person name="Rokhsar D."/>
            <person name="Grigoriev I.V."/>
        </authorList>
    </citation>
    <scope>NUCLEOTIDE SEQUENCE [LARGE SCALE GENOMIC DNA]</scope>
</reference>
<keyword evidence="4" id="KW-1185">Reference proteome</keyword>
<gene>
    <name evidence="3" type="ORF">SELMODRAFT_130536</name>
    <name evidence="2" type="ORF">SELMODRAFT_134490</name>
</gene>
<accession>D8T2M0</accession>
<dbReference type="Pfam" id="PF00583">
    <property type="entry name" value="Acetyltransf_1"/>
    <property type="match status" value="1"/>
</dbReference>
<dbReference type="PANTHER" id="PTHR42919:SF20">
    <property type="entry name" value="GCN5-RELATED N-ACETYLTRANSFERASE 10, CHLOROPLASTIC"/>
    <property type="match status" value="1"/>
</dbReference>
<protein>
    <recommendedName>
        <fullName evidence="1">N-acetyltransferase domain-containing protein</fullName>
    </recommendedName>
</protein>
<evidence type="ECO:0000259" key="1">
    <source>
        <dbReference type="PROSITE" id="PS51186"/>
    </source>
</evidence>
<dbReference type="PANTHER" id="PTHR42919">
    <property type="entry name" value="N-ALPHA-ACETYLTRANSFERASE"/>
    <property type="match status" value="1"/>
</dbReference>
<dbReference type="InterPro" id="IPR016181">
    <property type="entry name" value="Acyl_CoA_acyltransferase"/>
</dbReference>
<dbReference type="KEGG" id="smo:SELMODRAFT_134490"/>
<feature type="non-terminal residue" evidence="3">
    <location>
        <position position="1"/>
    </location>
</feature>
<name>D8T2M0_SELML</name>
<feature type="domain" description="N-acetyltransferase" evidence="1">
    <location>
        <begin position="8"/>
        <end position="192"/>
    </location>
</feature>
<dbReference type="EMBL" id="GL377691">
    <property type="protein sequence ID" value="EFJ06946.1"/>
    <property type="molecule type" value="Genomic_DNA"/>
</dbReference>
<dbReference type="Proteomes" id="UP000001514">
    <property type="component" value="Unassembled WGS sequence"/>
</dbReference>
<evidence type="ECO:0000313" key="4">
    <source>
        <dbReference type="Proteomes" id="UP000001514"/>
    </source>
</evidence>
<dbReference type="Gene3D" id="3.40.630.30">
    <property type="match status" value="1"/>
</dbReference>
<dbReference type="eggNOG" id="ENOG502QSHD">
    <property type="taxonomic scope" value="Eukaryota"/>
</dbReference>
<dbReference type="AlphaFoldDB" id="D8T2M0"/>
<dbReference type="GO" id="GO:0031415">
    <property type="term" value="C:NatA complex"/>
    <property type="evidence" value="ECO:0000318"/>
    <property type="project" value="GO_Central"/>
</dbReference>
<dbReference type="OMA" id="FFDDWFF"/>
<evidence type="ECO:0000313" key="3">
    <source>
        <dbReference type="EMBL" id="EFJ09126.1"/>
    </source>
</evidence>
<dbReference type="Gramene" id="EFJ06946">
    <property type="protein sequence ID" value="EFJ06946"/>
    <property type="gene ID" value="SELMODRAFT_134490"/>
</dbReference>
<dbReference type="OrthoDB" id="1912023at2759"/>
<dbReference type="PROSITE" id="PS51186">
    <property type="entry name" value="GNAT"/>
    <property type="match status" value="1"/>
</dbReference>
<evidence type="ECO:0000313" key="2">
    <source>
        <dbReference type="EMBL" id="EFJ06946.1"/>
    </source>
</evidence>
<dbReference type="InParanoid" id="D8T2M0"/>
<dbReference type="EMBL" id="GL377666">
    <property type="protein sequence ID" value="EFJ09126.1"/>
    <property type="molecule type" value="Genomic_DNA"/>
</dbReference>
<dbReference type="CDD" id="cd04301">
    <property type="entry name" value="NAT_SF"/>
    <property type="match status" value="1"/>
</dbReference>
<dbReference type="GO" id="GO:0008080">
    <property type="term" value="F:N-acetyltransferase activity"/>
    <property type="evidence" value="ECO:0000318"/>
    <property type="project" value="GO_Central"/>
</dbReference>
<organism evidence="4">
    <name type="scientific">Selaginella moellendorffii</name>
    <name type="common">Spikemoss</name>
    <dbReference type="NCBI Taxonomy" id="88036"/>
    <lineage>
        <taxon>Eukaryota</taxon>
        <taxon>Viridiplantae</taxon>
        <taxon>Streptophyta</taxon>
        <taxon>Embryophyta</taxon>
        <taxon>Tracheophyta</taxon>
        <taxon>Lycopodiopsida</taxon>
        <taxon>Selaginellales</taxon>
        <taxon>Selaginellaceae</taxon>
        <taxon>Selaginella</taxon>
    </lineage>
</organism>
<dbReference type="InterPro" id="IPR051556">
    <property type="entry name" value="N-term/lysine_N-AcTrnsfr"/>
</dbReference>
<dbReference type="InterPro" id="IPR000182">
    <property type="entry name" value="GNAT_dom"/>
</dbReference>
<dbReference type="KEGG" id="smo:SELMODRAFT_130536"/>
<dbReference type="SUPFAM" id="SSF55729">
    <property type="entry name" value="Acyl-CoA N-acyltransferases (Nat)"/>
    <property type="match status" value="1"/>
</dbReference>
<dbReference type="STRING" id="88036.D8T2M0"/>
<dbReference type="GO" id="GO:0007064">
    <property type="term" value="P:mitotic sister chromatid cohesion"/>
    <property type="evidence" value="ECO:0000318"/>
    <property type="project" value="GO_Central"/>
</dbReference>
<sequence>YLLSAYGWSVRDLNPRKQKDLQDVSLIQAEAFHSPAVVFNDFFYDIFKAEVLTALTYKVRLSPPQRYTCLVAETQDEDDKKMVGVVDLTALDDKDMLQHLQDDYADEYLYVSGLAVDENYRRRNVATALLQGVDLRASLWGFKHLILHAYEDDVRARRVYSKSGYKAVALDPIWASTWIGRRRRVIMTKRVPS</sequence>
<proteinExistence type="predicted"/>